<feature type="binding site" evidence="10">
    <location>
        <begin position="205"/>
        <end position="206"/>
    </location>
    <ligand>
        <name>NADP(+)</name>
        <dbReference type="ChEBI" id="CHEBI:58349"/>
    </ligand>
</feature>
<dbReference type="Gene3D" id="3.40.50.720">
    <property type="entry name" value="NAD(P)-binding Rossmann-like Domain"/>
    <property type="match status" value="1"/>
</dbReference>
<feature type="binding site" evidence="9">
    <location>
        <position position="24"/>
    </location>
    <ligand>
        <name>FAD</name>
        <dbReference type="ChEBI" id="CHEBI:57692"/>
    </ligand>
</feature>
<feature type="compositionally biased region" description="Polar residues" evidence="11">
    <location>
        <begin position="415"/>
        <end position="432"/>
    </location>
</feature>
<dbReference type="InterPro" id="IPR023753">
    <property type="entry name" value="FAD/NAD-binding_dom"/>
</dbReference>
<dbReference type="PANTHER" id="PTHR48467">
    <property type="entry name" value="GLUTAMATE SYNTHASE 1 [NADH], CHLOROPLASTIC-LIKE"/>
    <property type="match status" value="1"/>
</dbReference>
<dbReference type="AlphaFoldDB" id="A0A6B1DA75"/>
<comment type="caution">
    <text evidence="13">The sequence shown here is derived from an EMBL/GenBank/DDBJ whole genome shotgun (WGS) entry which is preliminary data.</text>
</comment>
<evidence type="ECO:0000256" key="7">
    <source>
        <dbReference type="ARBA" id="ARBA00023002"/>
    </source>
</evidence>
<dbReference type="PANTHER" id="PTHR48467:SF1">
    <property type="entry name" value="GLUTAMATE SYNTHASE 1 [NADH], CHLOROPLASTIC-LIKE"/>
    <property type="match status" value="1"/>
</dbReference>
<dbReference type="InterPro" id="IPR021163">
    <property type="entry name" value="Ferredox_Rdtase_adrenod"/>
</dbReference>
<feature type="binding site" evidence="9">
    <location>
        <position position="90"/>
    </location>
    <ligand>
        <name>FAD</name>
        <dbReference type="ChEBI" id="CHEBI:57692"/>
    </ligand>
</feature>
<evidence type="ECO:0000259" key="12">
    <source>
        <dbReference type="Pfam" id="PF07992"/>
    </source>
</evidence>
<feature type="binding site" evidence="9">
    <location>
        <position position="54"/>
    </location>
    <ligand>
        <name>FAD</name>
        <dbReference type="ChEBI" id="CHEBI:57692"/>
    </ligand>
</feature>
<evidence type="ECO:0000256" key="6">
    <source>
        <dbReference type="ARBA" id="ARBA00022857"/>
    </source>
</evidence>
<name>A0A6B1DA75_9CHLR</name>
<keyword evidence="7" id="KW-0560">Oxidoreductase</keyword>
<protein>
    <recommendedName>
        <fullName evidence="3">ferredoxin--NADP(+) reductase</fullName>
        <ecNumber evidence="3">1.18.1.2</ecNumber>
    </recommendedName>
</protein>
<feature type="binding site" evidence="9">
    <location>
        <begin position="380"/>
        <end position="382"/>
    </location>
    <ligand>
        <name>FAD</name>
        <dbReference type="ChEBI" id="CHEBI:57692"/>
    </ligand>
</feature>
<dbReference type="EMBL" id="VXMH01000076">
    <property type="protein sequence ID" value="MYC96323.1"/>
    <property type="molecule type" value="Genomic_DNA"/>
</dbReference>
<accession>A0A6B1DA75</accession>
<feature type="binding site" evidence="10">
    <location>
        <position position="380"/>
    </location>
    <ligand>
        <name>NADP(+)</name>
        <dbReference type="ChEBI" id="CHEBI:58349"/>
    </ligand>
</feature>
<gene>
    <name evidence="13" type="ORF">F4X14_15275</name>
</gene>
<dbReference type="EC" id="1.18.1.2" evidence="3"/>
<keyword evidence="6 10" id="KW-0521">NADP</keyword>
<reference evidence="13" key="1">
    <citation type="submission" date="2019-09" db="EMBL/GenBank/DDBJ databases">
        <title>Characterisation of the sponge microbiome using genome-centric metagenomics.</title>
        <authorList>
            <person name="Engelberts J.P."/>
            <person name="Robbins S.J."/>
            <person name="De Goeij J.M."/>
            <person name="Aranda M."/>
            <person name="Bell S.C."/>
            <person name="Webster N.S."/>
        </authorList>
    </citation>
    <scope>NUCLEOTIDE SEQUENCE</scope>
    <source>
        <strain evidence="13">SB0661_bin_32</strain>
    </source>
</reference>
<comment type="similarity">
    <text evidence="2">Belongs to the ferredoxin--NADP reductase type 1 family.</text>
</comment>
<feature type="binding site" evidence="9">
    <location>
        <position position="373"/>
    </location>
    <ligand>
        <name>FAD</name>
        <dbReference type="ChEBI" id="CHEBI:57692"/>
    </ligand>
</feature>
<evidence type="ECO:0000313" key="13">
    <source>
        <dbReference type="EMBL" id="MYC96323.1"/>
    </source>
</evidence>
<dbReference type="PRINTS" id="PR00419">
    <property type="entry name" value="ADXRDTASE"/>
</dbReference>
<dbReference type="InterPro" id="IPR055275">
    <property type="entry name" value="Ferredox_Rdtase"/>
</dbReference>
<keyword evidence="4" id="KW-0285">Flavoprotein</keyword>
<evidence type="ECO:0000256" key="11">
    <source>
        <dbReference type="SAM" id="MobiDB-lite"/>
    </source>
</evidence>
<dbReference type="PIRSF" id="PIRSF000362">
    <property type="entry name" value="FNR"/>
    <property type="match status" value="1"/>
</dbReference>
<evidence type="ECO:0000256" key="5">
    <source>
        <dbReference type="ARBA" id="ARBA00022827"/>
    </source>
</evidence>
<proteinExistence type="inferred from homology"/>
<evidence type="ECO:0000256" key="8">
    <source>
        <dbReference type="ARBA" id="ARBA00047776"/>
    </source>
</evidence>
<evidence type="ECO:0000256" key="2">
    <source>
        <dbReference type="ARBA" id="ARBA00008312"/>
    </source>
</evidence>
<dbReference type="SUPFAM" id="SSF51971">
    <property type="entry name" value="Nucleotide-binding domain"/>
    <property type="match status" value="2"/>
</dbReference>
<organism evidence="13">
    <name type="scientific">Caldilineaceae bacterium SB0661_bin_32</name>
    <dbReference type="NCBI Taxonomy" id="2605255"/>
    <lineage>
        <taxon>Bacteria</taxon>
        <taxon>Bacillati</taxon>
        <taxon>Chloroflexota</taxon>
        <taxon>Caldilineae</taxon>
        <taxon>Caldilineales</taxon>
        <taxon>Caldilineaceae</taxon>
    </lineage>
</organism>
<dbReference type="Gene3D" id="3.50.50.60">
    <property type="entry name" value="FAD/NAD(P)-binding domain"/>
    <property type="match status" value="1"/>
</dbReference>
<sequence>MTFTGRLGSSSRPVRVAIIGAGPSGFYAAGALLQQKDAHVSIDLFDRLPTPYGLVRYGVAPDHQKIKSVTRIYERTMKDSRVRYFGNVDLGADITHAELKSHYDQIVYAVGAQSDKRLGIPGEDLKGSFSATEFVAWYNGHPDFRHFSFDLSVESVAVIGVGNVAMDVTRILAKSVAELETTDITDYALEALRDSNVKRIHIFARRGPVQAKFTNPEIKELGELEIADVIVNPADLVLDDASQAEMEGDRTARRNLETLQALAERGSTGKPKQVIFHFLRSPTEISGPAGAVSAMTTEKNALQATETGYVACRGIGTFAEYDVGLVFRSIGYRGVPIPGVPFHDRWGIIPNEKGRVTAEHGGAVVPGEYTVGWAKRGPTGVIGTNKPDAVETVKLMMEDVKNAAASVPGDPAAANSSGSQVCPSPNARQMRSAQDKTDGHGRPSDIVPLLQKKGVPYVSFADWQILEQIENERGALRGQPRVKITDVDEMLRLIQSAKAEPVLP</sequence>
<evidence type="ECO:0000256" key="3">
    <source>
        <dbReference type="ARBA" id="ARBA00013223"/>
    </source>
</evidence>
<evidence type="ECO:0000256" key="9">
    <source>
        <dbReference type="PIRSR" id="PIRSR000362-1"/>
    </source>
</evidence>
<dbReference type="InterPro" id="IPR036188">
    <property type="entry name" value="FAD/NAD-bd_sf"/>
</dbReference>
<evidence type="ECO:0000256" key="1">
    <source>
        <dbReference type="ARBA" id="ARBA00001974"/>
    </source>
</evidence>
<evidence type="ECO:0000256" key="10">
    <source>
        <dbReference type="PIRSR" id="PIRSR000362-2"/>
    </source>
</evidence>
<comment type="catalytic activity">
    <reaction evidence="8">
        <text>2 reduced [2Fe-2S]-[ferredoxin] + NADP(+) + H(+) = 2 oxidized [2Fe-2S]-[ferredoxin] + NADPH</text>
        <dbReference type="Rhea" id="RHEA:20125"/>
        <dbReference type="Rhea" id="RHEA-COMP:10000"/>
        <dbReference type="Rhea" id="RHEA-COMP:10001"/>
        <dbReference type="ChEBI" id="CHEBI:15378"/>
        <dbReference type="ChEBI" id="CHEBI:33737"/>
        <dbReference type="ChEBI" id="CHEBI:33738"/>
        <dbReference type="ChEBI" id="CHEBI:57783"/>
        <dbReference type="ChEBI" id="CHEBI:58349"/>
        <dbReference type="EC" id="1.18.1.2"/>
    </reaction>
</comment>
<keyword evidence="5 9" id="KW-0274">FAD</keyword>
<feature type="compositionally biased region" description="Basic and acidic residues" evidence="11">
    <location>
        <begin position="433"/>
        <end position="443"/>
    </location>
</feature>
<dbReference type="Pfam" id="PF07992">
    <property type="entry name" value="Pyr_redox_2"/>
    <property type="match status" value="1"/>
</dbReference>
<feature type="domain" description="FAD/NAD(P)-binding" evidence="12">
    <location>
        <begin position="15"/>
        <end position="189"/>
    </location>
</feature>
<evidence type="ECO:0000256" key="4">
    <source>
        <dbReference type="ARBA" id="ARBA00022630"/>
    </source>
</evidence>
<dbReference type="GO" id="GO:0004324">
    <property type="term" value="F:ferredoxin-NADP+ reductase activity"/>
    <property type="evidence" value="ECO:0007669"/>
    <property type="project" value="UniProtKB-EC"/>
</dbReference>
<feature type="region of interest" description="Disordered" evidence="11">
    <location>
        <begin position="407"/>
        <end position="445"/>
    </location>
</feature>
<comment type="cofactor">
    <cofactor evidence="1 9">
        <name>FAD</name>
        <dbReference type="ChEBI" id="CHEBI:57692"/>
    </cofactor>
</comment>
<feature type="binding site" evidence="10">
    <location>
        <position position="217"/>
    </location>
    <ligand>
        <name>NADP(+)</name>
        <dbReference type="ChEBI" id="CHEBI:58349"/>
    </ligand>
</feature>